<evidence type="ECO:0000313" key="1">
    <source>
        <dbReference type="EMBL" id="CAI6368411.1"/>
    </source>
</evidence>
<protein>
    <submittedName>
        <fullName evidence="1">Uncharacterized protein</fullName>
    </submittedName>
</protein>
<proteinExistence type="predicted"/>
<comment type="caution">
    <text evidence="1">The sequence shown here is derived from an EMBL/GenBank/DDBJ whole genome shotgun (WGS) entry which is preliminary data.</text>
</comment>
<dbReference type="Proteomes" id="UP001160148">
    <property type="component" value="Unassembled WGS sequence"/>
</dbReference>
<gene>
    <name evidence="1" type="ORF">MEUPH1_LOCUS22772</name>
</gene>
<sequence>MSWNLWKMYELSCERHVDRELHFVSAPYVVSELQVVKAPYVVSEPNVFSATARRQRSACRQRTTRRRLQCTVSRQRTTRT</sequence>
<evidence type="ECO:0000313" key="2">
    <source>
        <dbReference type="Proteomes" id="UP001160148"/>
    </source>
</evidence>
<organism evidence="1 2">
    <name type="scientific">Macrosiphum euphorbiae</name>
    <name type="common">potato aphid</name>
    <dbReference type="NCBI Taxonomy" id="13131"/>
    <lineage>
        <taxon>Eukaryota</taxon>
        <taxon>Metazoa</taxon>
        <taxon>Ecdysozoa</taxon>
        <taxon>Arthropoda</taxon>
        <taxon>Hexapoda</taxon>
        <taxon>Insecta</taxon>
        <taxon>Pterygota</taxon>
        <taxon>Neoptera</taxon>
        <taxon>Paraneoptera</taxon>
        <taxon>Hemiptera</taxon>
        <taxon>Sternorrhyncha</taxon>
        <taxon>Aphidomorpha</taxon>
        <taxon>Aphidoidea</taxon>
        <taxon>Aphididae</taxon>
        <taxon>Macrosiphini</taxon>
        <taxon>Macrosiphum</taxon>
    </lineage>
</organism>
<dbReference type="AlphaFoldDB" id="A0AAV0XLX0"/>
<keyword evidence="2" id="KW-1185">Reference proteome</keyword>
<name>A0AAV0XLX0_9HEMI</name>
<reference evidence="1 2" key="1">
    <citation type="submission" date="2023-01" db="EMBL/GenBank/DDBJ databases">
        <authorList>
            <person name="Whitehead M."/>
        </authorList>
    </citation>
    <scope>NUCLEOTIDE SEQUENCE [LARGE SCALE GENOMIC DNA]</scope>
</reference>
<dbReference type="EMBL" id="CARXXK010000005">
    <property type="protein sequence ID" value="CAI6368411.1"/>
    <property type="molecule type" value="Genomic_DNA"/>
</dbReference>
<accession>A0AAV0XLX0</accession>